<keyword evidence="4" id="KW-1185">Reference proteome</keyword>
<dbReference type="EMBL" id="JAACNO010001132">
    <property type="protein sequence ID" value="KAF4142869.1"/>
    <property type="molecule type" value="Genomic_DNA"/>
</dbReference>
<dbReference type="InterPro" id="IPR027417">
    <property type="entry name" value="P-loop_NTPase"/>
</dbReference>
<evidence type="ECO:0000313" key="2">
    <source>
        <dbReference type="EMBL" id="KAF4044488.1"/>
    </source>
</evidence>
<accession>A0A833T1N3</accession>
<proteinExistence type="inferred from homology"/>
<dbReference type="GO" id="GO:0005525">
    <property type="term" value="F:GTP binding"/>
    <property type="evidence" value="ECO:0007669"/>
    <property type="project" value="InterPro"/>
</dbReference>
<dbReference type="PROSITE" id="PS51419">
    <property type="entry name" value="RAB"/>
    <property type="match status" value="1"/>
</dbReference>
<dbReference type="GO" id="GO:0003924">
    <property type="term" value="F:GTPase activity"/>
    <property type="evidence" value="ECO:0007669"/>
    <property type="project" value="InterPro"/>
</dbReference>
<dbReference type="EMBL" id="WSZM01000069">
    <property type="protein sequence ID" value="KAF4044488.1"/>
    <property type="molecule type" value="Genomic_DNA"/>
</dbReference>
<dbReference type="SMART" id="SM00174">
    <property type="entry name" value="RHO"/>
    <property type="match status" value="1"/>
</dbReference>
<dbReference type="PRINTS" id="PR00449">
    <property type="entry name" value="RASTRNSFRMNG"/>
</dbReference>
<comment type="caution">
    <text evidence="2">The sequence shown here is derived from an EMBL/GenBank/DDBJ whole genome shotgun (WGS) entry which is preliminary data.</text>
</comment>
<dbReference type="PROSITE" id="PS51421">
    <property type="entry name" value="RAS"/>
    <property type="match status" value="1"/>
</dbReference>
<dbReference type="Gene3D" id="3.40.50.300">
    <property type="entry name" value="P-loop containing nucleotide triphosphate hydrolases"/>
    <property type="match status" value="1"/>
</dbReference>
<name>A0A833T1N3_PHYIN</name>
<dbReference type="PANTHER" id="PTHR47979">
    <property type="entry name" value="DRAB11-RELATED"/>
    <property type="match status" value="1"/>
</dbReference>
<dbReference type="AlphaFoldDB" id="A0A833T1N3"/>
<dbReference type="SMART" id="SM00173">
    <property type="entry name" value="RAS"/>
    <property type="match status" value="1"/>
</dbReference>
<protein>
    <submittedName>
        <fullName evidence="2">Ras family</fullName>
    </submittedName>
</protein>
<dbReference type="InterPro" id="IPR050209">
    <property type="entry name" value="Rab_GTPases_membrane_traffic"/>
</dbReference>
<dbReference type="Pfam" id="PF00071">
    <property type="entry name" value="Ras"/>
    <property type="match status" value="2"/>
</dbReference>
<evidence type="ECO:0000313" key="3">
    <source>
        <dbReference type="EMBL" id="KAF4142869.1"/>
    </source>
</evidence>
<dbReference type="NCBIfam" id="TIGR00231">
    <property type="entry name" value="small_GTP"/>
    <property type="match status" value="1"/>
</dbReference>
<gene>
    <name evidence="2" type="ORF">GN244_ATG03197</name>
    <name evidence="3" type="ORF">GN958_ATG07932</name>
</gene>
<dbReference type="InterPro" id="IPR005225">
    <property type="entry name" value="Small_GTP-bd"/>
</dbReference>
<sequence>MDQHYDELYKVVLVGDPGVGKTNLLATFLADEAANEQGISRSFSAVRKATIGVEFATAIVRHPNGKRIKAQIWDTGKLTEESYLALACLTLLSSAGQERYRAITSSHYRRAAGALVVFDVTNRETFNNAQEHWLKELKAAAGLSSTLSSCVMFVGNKVDLESSHVIQDPKYVDQELHESTAATLGLMHHRASAKTCHNVRRAFEDLVMAIYNADKNKQQRTDVAPVIQLEQSTIPSNTKPTKCC</sequence>
<evidence type="ECO:0000256" key="1">
    <source>
        <dbReference type="ARBA" id="ARBA00006270"/>
    </source>
</evidence>
<dbReference type="SMART" id="SM00175">
    <property type="entry name" value="RAB"/>
    <property type="match status" value="1"/>
</dbReference>
<organism evidence="2 4">
    <name type="scientific">Phytophthora infestans</name>
    <name type="common">Potato late blight agent</name>
    <name type="synonym">Botrytis infestans</name>
    <dbReference type="NCBI Taxonomy" id="4787"/>
    <lineage>
        <taxon>Eukaryota</taxon>
        <taxon>Sar</taxon>
        <taxon>Stramenopiles</taxon>
        <taxon>Oomycota</taxon>
        <taxon>Peronosporomycetes</taxon>
        <taxon>Peronosporales</taxon>
        <taxon>Peronosporaceae</taxon>
        <taxon>Phytophthora</taxon>
    </lineage>
</organism>
<comment type="similarity">
    <text evidence="1">Belongs to the small GTPase superfamily. Rab family.</text>
</comment>
<reference evidence="2" key="1">
    <citation type="submission" date="2020-04" db="EMBL/GenBank/DDBJ databases">
        <title>Hybrid Assembly of Korean Phytophthora infestans isolates.</title>
        <authorList>
            <person name="Prokchorchik M."/>
            <person name="Lee Y."/>
            <person name="Seo J."/>
            <person name="Cho J.-H."/>
            <person name="Park Y.-E."/>
            <person name="Jang D.-C."/>
            <person name="Im J.-S."/>
            <person name="Choi J.-G."/>
            <person name="Park H.-J."/>
            <person name="Lee G.-B."/>
            <person name="Lee Y.-G."/>
            <person name="Hong S.-Y."/>
            <person name="Cho K."/>
            <person name="Sohn K.H."/>
        </authorList>
    </citation>
    <scope>NUCLEOTIDE SEQUENCE</scope>
    <source>
        <strain evidence="2">KR_1_A1</strain>
        <strain evidence="3">KR_2_A2</strain>
    </source>
</reference>
<dbReference type="Proteomes" id="UP000602510">
    <property type="component" value="Unassembled WGS sequence"/>
</dbReference>
<dbReference type="InterPro" id="IPR001806">
    <property type="entry name" value="Small_GTPase"/>
</dbReference>
<dbReference type="SUPFAM" id="SSF52540">
    <property type="entry name" value="P-loop containing nucleoside triphosphate hydrolases"/>
    <property type="match status" value="1"/>
</dbReference>
<evidence type="ECO:0000313" key="4">
    <source>
        <dbReference type="Proteomes" id="UP000602510"/>
    </source>
</evidence>
<dbReference type="Proteomes" id="UP000704712">
    <property type="component" value="Unassembled WGS sequence"/>
</dbReference>